<dbReference type="EMBL" id="FMJD01000011">
    <property type="protein sequence ID" value="SCM78365.1"/>
    <property type="molecule type" value="Genomic_DNA"/>
</dbReference>
<dbReference type="AlphaFoldDB" id="A0A212LLE6"/>
<reference evidence="1" key="1">
    <citation type="submission" date="2016-08" db="EMBL/GenBank/DDBJ databases">
        <authorList>
            <person name="Seilhamer J.J."/>
        </authorList>
    </citation>
    <scope>NUCLEOTIDE SEQUENCE</scope>
    <source>
        <strain evidence="1">86</strain>
    </source>
</reference>
<sequence length="75" mass="8139">MFRAADAGRDESELISEFAALALTAAEAPVMAERANAALNDAERKNLFIFIVSYRVCIKPELSAQPVAAFSNNLH</sequence>
<organism evidence="1">
    <name type="scientific">uncultured Pleomorphomonas sp</name>
    <dbReference type="NCBI Taxonomy" id="442121"/>
    <lineage>
        <taxon>Bacteria</taxon>
        <taxon>Pseudomonadati</taxon>
        <taxon>Pseudomonadota</taxon>
        <taxon>Alphaproteobacteria</taxon>
        <taxon>Hyphomicrobiales</taxon>
        <taxon>Pleomorphomonadaceae</taxon>
        <taxon>Pleomorphomonas</taxon>
        <taxon>environmental samples</taxon>
    </lineage>
</organism>
<protein>
    <submittedName>
        <fullName evidence="1">Uncharacterized protein</fullName>
    </submittedName>
</protein>
<accession>A0A212LLE6</accession>
<name>A0A212LLE6_9HYPH</name>
<evidence type="ECO:0000313" key="1">
    <source>
        <dbReference type="EMBL" id="SCM78365.1"/>
    </source>
</evidence>
<proteinExistence type="predicted"/>
<gene>
    <name evidence="1" type="ORF">KL86PLE_70133</name>
</gene>